<dbReference type="EMBL" id="VORW01000001">
    <property type="protein sequence ID" value="TXE14539.1"/>
    <property type="molecule type" value="Genomic_DNA"/>
</dbReference>
<protein>
    <submittedName>
        <fullName evidence="1">Uncharacterized protein</fullName>
    </submittedName>
</protein>
<dbReference type="AlphaFoldDB" id="A0A5C7B439"/>
<evidence type="ECO:0000313" key="2">
    <source>
        <dbReference type="Proteomes" id="UP000321935"/>
    </source>
</evidence>
<organism evidence="1 2">
    <name type="scientific">Algoriphagus aquimarinus</name>
    <dbReference type="NCBI Taxonomy" id="237018"/>
    <lineage>
        <taxon>Bacteria</taxon>
        <taxon>Pseudomonadati</taxon>
        <taxon>Bacteroidota</taxon>
        <taxon>Cytophagia</taxon>
        <taxon>Cytophagales</taxon>
        <taxon>Cyclobacteriaceae</taxon>
        <taxon>Algoriphagus</taxon>
    </lineage>
</organism>
<dbReference type="RefSeq" id="WP_146914738.1">
    <property type="nucleotide sequence ID" value="NZ_VORW01000001.1"/>
</dbReference>
<comment type="caution">
    <text evidence="1">The sequence shown here is derived from an EMBL/GenBank/DDBJ whole genome shotgun (WGS) entry which is preliminary data.</text>
</comment>
<sequence>MADLNEQVGLNYNVVKEIFKDIPVKGSVISISEKEKLNPEEFIKRLFQSENNELLPIKDFLPVQGIAQVIVAKESIIPYFSKVDKSIREMIKKLES</sequence>
<accession>A0A5C7B439</accession>
<gene>
    <name evidence="1" type="ORF">ESV85_02935</name>
</gene>
<evidence type="ECO:0000313" key="1">
    <source>
        <dbReference type="EMBL" id="TXE14539.1"/>
    </source>
</evidence>
<dbReference type="Proteomes" id="UP000321935">
    <property type="component" value="Unassembled WGS sequence"/>
</dbReference>
<proteinExistence type="predicted"/>
<reference evidence="1 2" key="1">
    <citation type="submission" date="2019-08" db="EMBL/GenBank/DDBJ databases">
        <title>Genomes sequence of Algoriphagus aquimarinus ACAM450.</title>
        <authorList>
            <person name="Bowman J.P."/>
        </authorList>
    </citation>
    <scope>NUCLEOTIDE SEQUENCE [LARGE SCALE GENOMIC DNA]</scope>
    <source>
        <strain evidence="1 2">ACAM 450</strain>
    </source>
</reference>
<name>A0A5C7B439_9BACT</name>